<gene>
    <name evidence="2" type="ORF">Ddye_003100</name>
</gene>
<organism evidence="2 3">
    <name type="scientific">Dipteronia dyeriana</name>
    <dbReference type="NCBI Taxonomy" id="168575"/>
    <lineage>
        <taxon>Eukaryota</taxon>
        <taxon>Viridiplantae</taxon>
        <taxon>Streptophyta</taxon>
        <taxon>Embryophyta</taxon>
        <taxon>Tracheophyta</taxon>
        <taxon>Spermatophyta</taxon>
        <taxon>Magnoliopsida</taxon>
        <taxon>eudicotyledons</taxon>
        <taxon>Gunneridae</taxon>
        <taxon>Pentapetalae</taxon>
        <taxon>rosids</taxon>
        <taxon>malvids</taxon>
        <taxon>Sapindales</taxon>
        <taxon>Sapindaceae</taxon>
        <taxon>Hippocastanoideae</taxon>
        <taxon>Acereae</taxon>
        <taxon>Dipteronia</taxon>
    </lineage>
</organism>
<reference evidence="2" key="1">
    <citation type="journal article" date="2023" name="Plant J.">
        <title>Genome sequences and population genomics provide insights into the demographic history, inbreeding, and mutation load of two 'living fossil' tree species of Dipteronia.</title>
        <authorList>
            <person name="Feng Y."/>
            <person name="Comes H.P."/>
            <person name="Chen J."/>
            <person name="Zhu S."/>
            <person name="Lu R."/>
            <person name="Zhang X."/>
            <person name="Li P."/>
            <person name="Qiu J."/>
            <person name="Olsen K.M."/>
            <person name="Qiu Y."/>
        </authorList>
    </citation>
    <scope>NUCLEOTIDE SEQUENCE</scope>
    <source>
        <strain evidence="2">KIB01</strain>
    </source>
</reference>
<evidence type="ECO:0000313" key="2">
    <source>
        <dbReference type="EMBL" id="KAK2664526.1"/>
    </source>
</evidence>
<evidence type="ECO:0008006" key="4">
    <source>
        <dbReference type="Google" id="ProtNLM"/>
    </source>
</evidence>
<dbReference type="Proteomes" id="UP001280121">
    <property type="component" value="Unassembled WGS sequence"/>
</dbReference>
<sequence>MRLAFDRSPIPVDRLFFLFLLLISIISIFSIFSIFFLLTKVWVLFGCGFGCEMVFQDFGGLGGSPVRYRRSISFQTMRSMEHRSPHAADHLFFLFLLLFSIFYLLTGLGVIWLRFGLWDGVFGF</sequence>
<evidence type="ECO:0000313" key="3">
    <source>
        <dbReference type="Proteomes" id="UP001280121"/>
    </source>
</evidence>
<keyword evidence="1" id="KW-0472">Membrane</keyword>
<accession>A0AAE0CV21</accession>
<feature type="transmembrane region" description="Helical" evidence="1">
    <location>
        <begin position="87"/>
        <end position="115"/>
    </location>
</feature>
<protein>
    <recommendedName>
        <fullName evidence="4">Transmembrane protein</fullName>
    </recommendedName>
</protein>
<keyword evidence="3" id="KW-1185">Reference proteome</keyword>
<dbReference type="EMBL" id="JANJYI010000001">
    <property type="protein sequence ID" value="KAK2664526.1"/>
    <property type="molecule type" value="Genomic_DNA"/>
</dbReference>
<keyword evidence="1" id="KW-1133">Transmembrane helix</keyword>
<comment type="caution">
    <text evidence="2">The sequence shown here is derived from an EMBL/GenBank/DDBJ whole genome shotgun (WGS) entry which is preliminary data.</text>
</comment>
<name>A0AAE0CV21_9ROSI</name>
<dbReference type="AlphaFoldDB" id="A0AAE0CV21"/>
<feature type="transmembrane region" description="Helical" evidence="1">
    <location>
        <begin position="15"/>
        <end position="36"/>
    </location>
</feature>
<evidence type="ECO:0000256" key="1">
    <source>
        <dbReference type="SAM" id="Phobius"/>
    </source>
</evidence>
<keyword evidence="1" id="KW-0812">Transmembrane</keyword>
<proteinExistence type="predicted"/>